<dbReference type="InterPro" id="IPR008278">
    <property type="entry name" value="4-PPantetheinyl_Trfase_dom"/>
</dbReference>
<keyword evidence="8" id="KW-1185">Reference proteome</keyword>
<proteinExistence type="inferred from homology"/>
<dbReference type="Proteomes" id="UP000273898">
    <property type="component" value="Unassembled WGS sequence"/>
</dbReference>
<evidence type="ECO:0000256" key="1">
    <source>
        <dbReference type="ARBA" id="ARBA00010990"/>
    </source>
</evidence>
<dbReference type="SUPFAM" id="SSF56214">
    <property type="entry name" value="4'-phosphopantetheinyl transferase"/>
    <property type="match status" value="2"/>
</dbReference>
<evidence type="ECO:0000313" key="5">
    <source>
        <dbReference type="EMBL" id="RLJ72728.1"/>
    </source>
</evidence>
<organism evidence="5 7">
    <name type="scientific">Pedobacter alluvionis</name>
    <dbReference type="NCBI Taxonomy" id="475253"/>
    <lineage>
        <taxon>Bacteria</taxon>
        <taxon>Pseudomonadati</taxon>
        <taxon>Bacteroidota</taxon>
        <taxon>Sphingobacteriia</taxon>
        <taxon>Sphingobacteriales</taxon>
        <taxon>Sphingobacteriaceae</taxon>
        <taxon>Pedobacter</taxon>
    </lineage>
</organism>
<feature type="domain" description="4'-phosphopantetheinyl transferase" evidence="3">
    <location>
        <begin position="101"/>
        <end position="169"/>
    </location>
</feature>
<dbReference type="OrthoDB" id="9808281at2"/>
<dbReference type="InterPro" id="IPR055066">
    <property type="entry name" value="AASDHPPT_N"/>
</dbReference>
<reference evidence="5 7" key="1">
    <citation type="submission" date="2018-10" db="EMBL/GenBank/DDBJ databases">
        <title>Genomic Encyclopedia of Archaeal and Bacterial Type Strains, Phase II (KMG-II): from individual species to whole genera.</title>
        <authorList>
            <person name="Goeker M."/>
        </authorList>
    </citation>
    <scope>NUCLEOTIDE SEQUENCE [LARGE SCALE GENOMIC DNA]</scope>
    <source>
        <strain evidence="5 7">DSM 19624</strain>
    </source>
</reference>
<protein>
    <submittedName>
        <fullName evidence="5 6">4'-phosphopantetheinyl transferase</fullName>
    </submittedName>
</protein>
<dbReference type="PANTHER" id="PTHR12215">
    <property type="entry name" value="PHOSPHOPANTETHEINE TRANSFERASE"/>
    <property type="match status" value="1"/>
</dbReference>
<dbReference type="InterPro" id="IPR050559">
    <property type="entry name" value="P-Pant_transferase_sf"/>
</dbReference>
<dbReference type="GO" id="GO:0019878">
    <property type="term" value="P:lysine biosynthetic process via aminoadipic acid"/>
    <property type="evidence" value="ECO:0007669"/>
    <property type="project" value="TreeGrafter"/>
</dbReference>
<evidence type="ECO:0000313" key="6">
    <source>
        <dbReference type="EMBL" id="TFB29432.1"/>
    </source>
</evidence>
<dbReference type="GO" id="GO:0000287">
    <property type="term" value="F:magnesium ion binding"/>
    <property type="evidence" value="ECO:0007669"/>
    <property type="project" value="InterPro"/>
</dbReference>
<name>A0A497XTH9_9SPHI</name>
<dbReference type="Gene3D" id="3.90.470.20">
    <property type="entry name" value="4'-phosphopantetheinyl transferase domain"/>
    <property type="match status" value="2"/>
</dbReference>
<dbReference type="AlphaFoldDB" id="A0A497XTH9"/>
<dbReference type="Pfam" id="PF22624">
    <property type="entry name" value="AASDHPPT_N"/>
    <property type="match status" value="1"/>
</dbReference>
<dbReference type="EMBL" id="SOPX01000004">
    <property type="protein sequence ID" value="TFB29432.1"/>
    <property type="molecule type" value="Genomic_DNA"/>
</dbReference>
<evidence type="ECO:0000313" key="8">
    <source>
        <dbReference type="Proteomes" id="UP000297429"/>
    </source>
</evidence>
<dbReference type="GO" id="GO:0005829">
    <property type="term" value="C:cytosol"/>
    <property type="evidence" value="ECO:0007669"/>
    <property type="project" value="TreeGrafter"/>
</dbReference>
<evidence type="ECO:0000256" key="2">
    <source>
        <dbReference type="ARBA" id="ARBA00022679"/>
    </source>
</evidence>
<dbReference type="InterPro" id="IPR037143">
    <property type="entry name" value="4-PPantetheinyl_Trfase_dom_sf"/>
</dbReference>
<sequence length="210" mass="24486">MVVVKYCSIDVIEDDCMDYYLSLLPQFMAMDVMKYKYLPDQKSRLIARLMLRESLIDTGDEDLLKNWSRKNSNKPIISNWNAFNISHSSNLVVFTYSTDASVGIDIEKKGLVEYQNLMMYFHHEEQQFISASHHANDSFYEIWVRKEAVLKAIGTGIIEGLGEFNCLRDIVIYKGQEWYLKGVNIHPDYICYVCMPKLEEHIVVQKFGTK</sequence>
<keyword evidence="2 5" id="KW-0808">Transferase</keyword>
<evidence type="ECO:0000259" key="4">
    <source>
        <dbReference type="Pfam" id="PF22624"/>
    </source>
</evidence>
<comment type="similarity">
    <text evidence="1">Belongs to the P-Pant transferase superfamily. Gsp/Sfp/HetI/AcpT family.</text>
</comment>
<reference evidence="6 8" key="2">
    <citation type="submission" date="2019-03" db="EMBL/GenBank/DDBJ databases">
        <authorList>
            <person name="He R.-H."/>
        </authorList>
    </citation>
    <scope>NUCLEOTIDE SEQUENCE [LARGE SCALE GENOMIC DNA]</scope>
    <source>
        <strain evidence="6 8">DSM 19624</strain>
    </source>
</reference>
<dbReference type="RefSeq" id="WP_121286830.1">
    <property type="nucleotide sequence ID" value="NZ_RCCK01000014.1"/>
</dbReference>
<dbReference type="Pfam" id="PF01648">
    <property type="entry name" value="ACPS"/>
    <property type="match status" value="1"/>
</dbReference>
<accession>A0A497XTH9</accession>
<dbReference type="GO" id="GO:0008897">
    <property type="term" value="F:holo-[acyl-carrier-protein] synthase activity"/>
    <property type="evidence" value="ECO:0007669"/>
    <property type="project" value="InterPro"/>
</dbReference>
<dbReference type="PANTHER" id="PTHR12215:SF10">
    <property type="entry name" value="L-AMINOADIPATE-SEMIALDEHYDE DEHYDROGENASE-PHOSPHOPANTETHEINYL TRANSFERASE"/>
    <property type="match status" value="1"/>
</dbReference>
<dbReference type="EMBL" id="RCCK01000014">
    <property type="protein sequence ID" value="RLJ72728.1"/>
    <property type="molecule type" value="Genomic_DNA"/>
</dbReference>
<dbReference type="Proteomes" id="UP000297429">
    <property type="component" value="Unassembled WGS sequence"/>
</dbReference>
<gene>
    <name evidence="5" type="ORF">BCL90_4367</name>
    <name evidence="6" type="ORF">E3V97_20555</name>
</gene>
<feature type="domain" description="4'-phosphopantetheinyl transferase N-terminal" evidence="4">
    <location>
        <begin position="19"/>
        <end position="94"/>
    </location>
</feature>
<evidence type="ECO:0000313" key="7">
    <source>
        <dbReference type="Proteomes" id="UP000273898"/>
    </source>
</evidence>
<comment type="caution">
    <text evidence="5">The sequence shown here is derived from an EMBL/GenBank/DDBJ whole genome shotgun (WGS) entry which is preliminary data.</text>
</comment>
<evidence type="ECO:0000259" key="3">
    <source>
        <dbReference type="Pfam" id="PF01648"/>
    </source>
</evidence>